<sequence length="857" mass="96030">MEQQKKFKSGKSRRETAVQGTNDSSIVSKCSMATAGYFNDPFLKEFVSKTAKRSPLINRGYFIRATAIDFLLKKFLSSDSKKKQILSLGAGFDSAYFRLKSQGLIDDVMFCEIDFCDVVKRKHTVISTNSTLNSLIPGYFTQSEKEDPLIEINTDRYKLLGVDLTQHNTLEALLKLCGIDFDNPTLLLSECVLTYMTKRCSSNVIQWASETFTNSTFVLYEQINPNDSFGLFMQNHFRTIGSALKCINAFPTMDTQLQRFKQLGWEQSEAMDMNQFYYNLVSEEERNRVEWLEPFDEYEEWHLKCAHYMVLCAYSKTCESLLSGFTKDISVSSNVIPSCVTVEALAEMTSILRFGHASTVVNGVIVTVAGFGEEYGKHQRLSSIMVTDAKTFKSKLLNLDVDLDQIEIVRLRHTLCSLKDGSTILIGGRMSPTYSCKQVVQLMLNCHDSTRKDTEGTETSLQTKDNSTNGIENSFCKSTDLTHAIVLNGASRKTETPDSNYELVNSKDKKLIQNKDESDNLNCAQKETLILNSDSRHSDKNCVNIENTNLTSSHLNAKSNETHSHKVIIDRQNSSDSKIKEKPKCLSDILDLDSNKVNSNCDKKDFVILENMNCDNKETKDIKSVSLTCSVIKQTGYIPVPRWRHSAVVCQKAGKEMIFVYGGRNETRLALNCGYLFDPDNGQLSQVCNSESEPGYRQSHTASIWNNQVIIAGGLDLQLRPVNSIYMLDVDNLVWRRFDVTGELLPRYSHTAQVIDNLLVLIGGVNLCHQSPGVAVINLLTGACAEYALSVPDPDFLVLLHQHQICYLGNGRFVVIGGGGNCFSFGTLLNRSPFILDINKCVQNFTQTVCNKNGLAS</sequence>
<evidence type="ECO:0000256" key="9">
    <source>
        <dbReference type="ARBA" id="ARBA00022691"/>
    </source>
</evidence>
<accession>A0A8B6CRN7</accession>
<evidence type="ECO:0000313" key="15">
    <source>
        <dbReference type="EMBL" id="VDI07940.1"/>
    </source>
</evidence>
<evidence type="ECO:0000256" key="12">
    <source>
        <dbReference type="ARBA" id="ARBA00030847"/>
    </source>
</evidence>
<dbReference type="EC" id="2.1.1.290" evidence="5"/>
<dbReference type="PANTHER" id="PTHR46529">
    <property type="entry name" value="TRNA WYBUTOSINE-SYNTHESIZING PROTEIN 4"/>
    <property type="match status" value="1"/>
</dbReference>
<comment type="catalytic activity">
    <reaction evidence="13">
        <text>7-[(3S)-(3-amino-3-methoxycarbonyl)propyl]wyosine(37) in tRNA(Phe) + S-adenosyl-L-methionine + CO2 = wybutosine(37) in tRNA(Phe) + S-adenosyl-L-homocysteine + 2 H(+)</text>
        <dbReference type="Rhea" id="RHEA:37119"/>
        <dbReference type="Rhea" id="RHEA-COMP:11844"/>
        <dbReference type="Rhea" id="RHEA-COMP:11847"/>
        <dbReference type="ChEBI" id="CHEBI:15378"/>
        <dbReference type="ChEBI" id="CHEBI:16526"/>
        <dbReference type="ChEBI" id="CHEBI:57856"/>
        <dbReference type="ChEBI" id="CHEBI:59789"/>
        <dbReference type="ChEBI" id="CHEBI:73544"/>
        <dbReference type="ChEBI" id="CHEBI:74275"/>
        <dbReference type="EC" id="2.3.1.231"/>
    </reaction>
</comment>
<dbReference type="GO" id="GO:0030488">
    <property type="term" value="P:tRNA methylation"/>
    <property type="evidence" value="ECO:0007669"/>
    <property type="project" value="TreeGrafter"/>
</dbReference>
<evidence type="ECO:0000256" key="5">
    <source>
        <dbReference type="ARBA" id="ARBA00012779"/>
    </source>
</evidence>
<evidence type="ECO:0000313" key="16">
    <source>
        <dbReference type="Proteomes" id="UP000596742"/>
    </source>
</evidence>
<dbReference type="Gene3D" id="2.120.10.80">
    <property type="entry name" value="Kelch-type beta propeller"/>
    <property type="match status" value="2"/>
</dbReference>
<dbReference type="FunFam" id="3.40.50.150:FF:000207">
    <property type="entry name" value="Leucine carboxyl methyltransferase 2"/>
    <property type="match status" value="1"/>
</dbReference>
<feature type="compositionally biased region" description="Basic residues" evidence="14">
    <location>
        <begin position="1"/>
        <end position="11"/>
    </location>
</feature>
<evidence type="ECO:0000256" key="14">
    <source>
        <dbReference type="SAM" id="MobiDB-lite"/>
    </source>
</evidence>
<dbReference type="Gene3D" id="3.40.50.150">
    <property type="entry name" value="Vaccinia Virus protein VP39"/>
    <property type="match status" value="1"/>
</dbReference>
<evidence type="ECO:0000256" key="7">
    <source>
        <dbReference type="ARBA" id="ARBA00022603"/>
    </source>
</evidence>
<evidence type="ECO:0000256" key="1">
    <source>
        <dbReference type="ARBA" id="ARBA00001806"/>
    </source>
</evidence>
<dbReference type="GO" id="GO:0008175">
    <property type="term" value="F:tRNA methyltransferase activity"/>
    <property type="evidence" value="ECO:0007669"/>
    <property type="project" value="TreeGrafter"/>
</dbReference>
<dbReference type="InterPro" id="IPR029063">
    <property type="entry name" value="SAM-dependent_MTases_sf"/>
</dbReference>
<name>A0A8B6CRN7_MYTGA</name>
<dbReference type="Proteomes" id="UP000596742">
    <property type="component" value="Unassembled WGS sequence"/>
</dbReference>
<dbReference type="Pfam" id="PF24681">
    <property type="entry name" value="Kelch_KLHDC2_KLHL20_DRC7"/>
    <property type="match status" value="1"/>
</dbReference>
<evidence type="ECO:0000256" key="10">
    <source>
        <dbReference type="ARBA" id="ARBA00022694"/>
    </source>
</evidence>
<comment type="similarity">
    <text evidence="3">Belongs to the methyltransferase superfamily. LCMT family.</text>
</comment>
<dbReference type="GO" id="GO:0031591">
    <property type="term" value="P:wybutosine biosynthetic process"/>
    <property type="evidence" value="ECO:0007669"/>
    <property type="project" value="TreeGrafter"/>
</dbReference>
<comment type="pathway">
    <text evidence="2">tRNA modification; wybutosine-tRNA(Phe) biosynthesis.</text>
</comment>
<dbReference type="Pfam" id="PF04072">
    <property type="entry name" value="LCM"/>
    <property type="match status" value="1"/>
</dbReference>
<dbReference type="UniPathway" id="UPA00375"/>
<reference evidence="15" key="1">
    <citation type="submission" date="2018-11" db="EMBL/GenBank/DDBJ databases">
        <authorList>
            <person name="Alioto T."/>
            <person name="Alioto T."/>
        </authorList>
    </citation>
    <scope>NUCLEOTIDE SEQUENCE</scope>
</reference>
<dbReference type="SUPFAM" id="SSF117281">
    <property type="entry name" value="Kelch motif"/>
    <property type="match status" value="2"/>
</dbReference>
<evidence type="ECO:0000256" key="8">
    <source>
        <dbReference type="ARBA" id="ARBA00022679"/>
    </source>
</evidence>
<dbReference type="EC" id="2.3.1.231" evidence="4"/>
<dbReference type="EMBL" id="UYJE01002114">
    <property type="protein sequence ID" value="VDI07940.1"/>
    <property type="molecule type" value="Genomic_DNA"/>
</dbReference>
<dbReference type="OrthoDB" id="203237at2759"/>
<dbReference type="SUPFAM" id="SSF53335">
    <property type="entry name" value="S-adenosyl-L-methionine-dependent methyltransferases"/>
    <property type="match status" value="1"/>
</dbReference>
<comment type="catalytic activity">
    <reaction evidence="1">
        <text>7-[(3S)-3-amino-3-carboxypropyl]wyosine(37) in tRNA(Phe) + S-adenosyl-L-methionine = 7-[(3S)-(3-amino-3-methoxycarbonyl)propyl]wyosine(37) in tRNA(Phe) + S-adenosyl-L-homocysteine</text>
        <dbReference type="Rhea" id="RHEA:36903"/>
        <dbReference type="Rhea" id="RHEA-COMP:10379"/>
        <dbReference type="Rhea" id="RHEA-COMP:11844"/>
        <dbReference type="ChEBI" id="CHEBI:57856"/>
        <dbReference type="ChEBI" id="CHEBI:59789"/>
        <dbReference type="ChEBI" id="CHEBI:73543"/>
        <dbReference type="ChEBI" id="CHEBI:74275"/>
        <dbReference type="EC" id="2.1.1.290"/>
    </reaction>
</comment>
<gene>
    <name evidence="15" type="ORF">MGAL_10B088071</name>
</gene>
<dbReference type="InterPro" id="IPR015915">
    <property type="entry name" value="Kelch-typ_b-propeller"/>
</dbReference>
<keyword evidence="16" id="KW-1185">Reference proteome</keyword>
<keyword evidence="7 15" id="KW-0489">Methyltransferase</keyword>
<evidence type="ECO:0000256" key="13">
    <source>
        <dbReference type="ARBA" id="ARBA00049250"/>
    </source>
</evidence>
<dbReference type="PANTHER" id="PTHR46529:SF1">
    <property type="entry name" value="TRNA WYBUTOSINE-SYNTHESIZING PROTEIN 4"/>
    <property type="match status" value="1"/>
</dbReference>
<keyword evidence="9" id="KW-0949">S-adenosyl-L-methionine</keyword>
<evidence type="ECO:0000256" key="4">
    <source>
        <dbReference type="ARBA" id="ARBA00012155"/>
    </source>
</evidence>
<dbReference type="InterPro" id="IPR007213">
    <property type="entry name" value="Ppm1/Ppm2/Tcmp"/>
</dbReference>
<evidence type="ECO:0000256" key="11">
    <source>
        <dbReference type="ARBA" id="ARBA00029750"/>
    </source>
</evidence>
<organism evidence="15 16">
    <name type="scientific">Mytilus galloprovincialis</name>
    <name type="common">Mediterranean mussel</name>
    <dbReference type="NCBI Taxonomy" id="29158"/>
    <lineage>
        <taxon>Eukaryota</taxon>
        <taxon>Metazoa</taxon>
        <taxon>Spiralia</taxon>
        <taxon>Lophotrochozoa</taxon>
        <taxon>Mollusca</taxon>
        <taxon>Bivalvia</taxon>
        <taxon>Autobranchia</taxon>
        <taxon>Pteriomorphia</taxon>
        <taxon>Mytilida</taxon>
        <taxon>Mytiloidea</taxon>
        <taxon>Mytilidae</taxon>
        <taxon>Mytilinae</taxon>
        <taxon>Mytilus</taxon>
    </lineage>
</organism>
<protein>
    <recommendedName>
        <fullName evidence="6">tRNA wybutosine-synthesizing protein 4</fullName>
        <ecNumber evidence="5">2.1.1.290</ecNumber>
        <ecNumber evidence="4">2.3.1.231</ecNumber>
    </recommendedName>
    <alternativeName>
        <fullName evidence="12">tRNA(Phe) (7-(3-amino-3-(methoxycarbonyl)propyl)wyosine(37)-N)-methoxycarbonyltransferase</fullName>
    </alternativeName>
    <alternativeName>
        <fullName evidence="11">tRNA(Phe) (7-(3-amino-3-carboxypropyl)wyosine(37)-O)-methyltransferase</fullName>
    </alternativeName>
</protein>
<proteinExistence type="inferred from homology"/>
<keyword evidence="8 15" id="KW-0808">Transferase</keyword>
<dbReference type="AlphaFoldDB" id="A0A8B6CRN7"/>
<evidence type="ECO:0000256" key="3">
    <source>
        <dbReference type="ARBA" id="ARBA00010703"/>
    </source>
</evidence>
<feature type="region of interest" description="Disordered" evidence="14">
    <location>
        <begin position="1"/>
        <end position="20"/>
    </location>
</feature>
<evidence type="ECO:0000256" key="2">
    <source>
        <dbReference type="ARBA" id="ARBA00004797"/>
    </source>
</evidence>
<comment type="caution">
    <text evidence="15">The sequence shown here is derived from an EMBL/GenBank/DDBJ whole genome shotgun (WGS) entry which is preliminary data.</text>
</comment>
<evidence type="ECO:0000256" key="6">
    <source>
        <dbReference type="ARBA" id="ARBA00018045"/>
    </source>
</evidence>
<keyword evidence="10" id="KW-0819">tRNA processing</keyword>